<dbReference type="CDD" id="cd04647">
    <property type="entry name" value="LbH_MAT_like"/>
    <property type="match status" value="1"/>
</dbReference>
<evidence type="ECO:0000313" key="2">
    <source>
        <dbReference type="Proteomes" id="UP000017131"/>
    </source>
</evidence>
<evidence type="ECO:0008006" key="3">
    <source>
        <dbReference type="Google" id="ProtNLM"/>
    </source>
</evidence>
<proteinExistence type="predicted"/>
<dbReference type="SUPFAM" id="SSF51161">
    <property type="entry name" value="Trimeric LpxA-like enzymes"/>
    <property type="match status" value="1"/>
</dbReference>
<dbReference type="InterPro" id="IPR011004">
    <property type="entry name" value="Trimer_LpxA-like_sf"/>
</dbReference>
<name>A0ABN0PCA4_STASI</name>
<dbReference type="RefSeq" id="WP_023015746.1">
    <property type="nucleotide sequence ID" value="NZ_AXDY01000006.1"/>
</dbReference>
<dbReference type="PANTHER" id="PTHR23416">
    <property type="entry name" value="SIALIC ACID SYNTHASE-RELATED"/>
    <property type="match status" value="1"/>
</dbReference>
<sequence>MNKSTILFKIIGIIQKPYNFLPKFICNLTYNISSVSESKIAILIRYLYLKRFARSIGNNVFIGKYVSLKNIENLTIGNNVSIHAYNYIDAYGLISIGDDVSIANHCTLISSDHTWKDETKPIKYNMVERKPITIMNDVWIAAGVRVLGNTTIKNRCVIGAGAVVNKSTEEHGLYVGVPIKKVREI</sequence>
<dbReference type="InterPro" id="IPR051159">
    <property type="entry name" value="Hexapeptide_acetyltransf"/>
</dbReference>
<dbReference type="Gene3D" id="2.160.10.10">
    <property type="entry name" value="Hexapeptide repeat proteins"/>
    <property type="match status" value="1"/>
</dbReference>
<dbReference type="EMBL" id="AXDY01000006">
    <property type="protein sequence ID" value="ERS93278.1"/>
    <property type="molecule type" value="Genomic_DNA"/>
</dbReference>
<dbReference type="Proteomes" id="UP000017131">
    <property type="component" value="Unassembled WGS sequence"/>
</dbReference>
<dbReference type="Pfam" id="PF00132">
    <property type="entry name" value="Hexapep"/>
    <property type="match status" value="1"/>
</dbReference>
<reference evidence="1 2" key="1">
    <citation type="journal article" date="2013" name="Genome Announc.">
        <title>Draft Genome Sequence of Staphylococcus simulans UMC-CNS-990, Isolated from a Case of Chronic Bovine Mastitis.</title>
        <authorList>
            <person name="Calcutt M.J."/>
            <person name="Foecking M.F."/>
            <person name="Hsieh H.Y."/>
            <person name="Perry J."/>
            <person name="Stewart G.C."/>
            <person name="Middleton J.R."/>
        </authorList>
    </citation>
    <scope>NUCLEOTIDE SEQUENCE [LARGE SCALE GENOMIC DNA]</scope>
    <source>
        <strain evidence="1 2">UMC-CNS-990</strain>
    </source>
</reference>
<accession>A0ABN0PCA4</accession>
<comment type="caution">
    <text evidence="1">The sequence shown here is derived from an EMBL/GenBank/DDBJ whole genome shotgun (WGS) entry which is preliminary data.</text>
</comment>
<protein>
    <recommendedName>
        <fullName evidence="3">Acyltransferase</fullName>
    </recommendedName>
</protein>
<evidence type="ECO:0000313" key="1">
    <source>
        <dbReference type="EMBL" id="ERS93278.1"/>
    </source>
</evidence>
<keyword evidence="2" id="KW-1185">Reference proteome</keyword>
<organism evidence="1 2">
    <name type="scientific">Staphylococcus simulans UMC-CNS-990</name>
    <dbReference type="NCBI Taxonomy" id="1405498"/>
    <lineage>
        <taxon>Bacteria</taxon>
        <taxon>Bacillati</taxon>
        <taxon>Bacillota</taxon>
        <taxon>Bacilli</taxon>
        <taxon>Bacillales</taxon>
        <taxon>Staphylococcaceae</taxon>
        <taxon>Staphylococcus</taxon>
    </lineage>
</organism>
<gene>
    <name evidence="1" type="ORF">SSIM_08310</name>
</gene>
<dbReference type="InterPro" id="IPR001451">
    <property type="entry name" value="Hexapep"/>
</dbReference>